<organism evidence="1 2">
    <name type="scientific">Funneliformis geosporum</name>
    <dbReference type="NCBI Taxonomy" id="1117311"/>
    <lineage>
        <taxon>Eukaryota</taxon>
        <taxon>Fungi</taxon>
        <taxon>Fungi incertae sedis</taxon>
        <taxon>Mucoromycota</taxon>
        <taxon>Glomeromycotina</taxon>
        <taxon>Glomeromycetes</taxon>
        <taxon>Glomerales</taxon>
        <taxon>Glomeraceae</taxon>
        <taxon>Funneliformis</taxon>
    </lineage>
</organism>
<accession>A0A9W4SV05</accession>
<evidence type="ECO:0000313" key="2">
    <source>
        <dbReference type="Proteomes" id="UP001153678"/>
    </source>
</evidence>
<dbReference type="Proteomes" id="UP001153678">
    <property type="component" value="Unassembled WGS sequence"/>
</dbReference>
<proteinExistence type="predicted"/>
<keyword evidence="2" id="KW-1185">Reference proteome</keyword>
<protein>
    <submittedName>
        <fullName evidence="1">18231_t:CDS:1</fullName>
    </submittedName>
</protein>
<reference evidence="1" key="1">
    <citation type="submission" date="2022-08" db="EMBL/GenBank/DDBJ databases">
        <authorList>
            <person name="Kallberg Y."/>
            <person name="Tangrot J."/>
            <person name="Rosling A."/>
        </authorList>
    </citation>
    <scope>NUCLEOTIDE SEQUENCE</scope>
    <source>
        <strain evidence="1">Wild A</strain>
    </source>
</reference>
<sequence length="63" mass="6740">NTIILLPSVGAAEVKKIVVADDIILGTVLPYSSLTEKTIKSPEACALQSEVFLLPMTRISLID</sequence>
<name>A0A9W4SV05_9GLOM</name>
<evidence type="ECO:0000313" key="1">
    <source>
        <dbReference type="EMBL" id="CAI2184279.1"/>
    </source>
</evidence>
<feature type="non-terminal residue" evidence="1">
    <location>
        <position position="63"/>
    </location>
</feature>
<dbReference type="EMBL" id="CAMKVN010003289">
    <property type="protein sequence ID" value="CAI2184279.1"/>
    <property type="molecule type" value="Genomic_DNA"/>
</dbReference>
<dbReference type="AlphaFoldDB" id="A0A9W4SV05"/>
<gene>
    <name evidence="1" type="ORF">FWILDA_LOCUS11500</name>
</gene>
<comment type="caution">
    <text evidence="1">The sequence shown here is derived from an EMBL/GenBank/DDBJ whole genome shotgun (WGS) entry which is preliminary data.</text>
</comment>